<evidence type="ECO:0000313" key="3">
    <source>
        <dbReference type="Proteomes" id="UP000310189"/>
    </source>
</evidence>
<comment type="caution">
    <text evidence="2">The sequence shown here is derived from an EMBL/GenBank/DDBJ whole genome shotgun (WGS) entry which is preliminary data.</text>
</comment>
<evidence type="ECO:0000256" key="1">
    <source>
        <dbReference type="SAM" id="MobiDB-lite"/>
    </source>
</evidence>
<dbReference type="OrthoDB" id="10404320at2759"/>
<feature type="region of interest" description="Disordered" evidence="1">
    <location>
        <begin position="1"/>
        <end position="20"/>
    </location>
</feature>
<dbReference type="AlphaFoldDB" id="A0A4T0FU94"/>
<gene>
    <name evidence="2" type="ORF">E3P99_00793</name>
</gene>
<dbReference type="EMBL" id="SPNW01000009">
    <property type="protein sequence ID" value="TIA91930.1"/>
    <property type="molecule type" value="Genomic_DNA"/>
</dbReference>
<evidence type="ECO:0000313" key="2">
    <source>
        <dbReference type="EMBL" id="TIA91930.1"/>
    </source>
</evidence>
<dbReference type="Proteomes" id="UP000310189">
    <property type="component" value="Unassembled WGS sequence"/>
</dbReference>
<proteinExistence type="predicted"/>
<sequence>MNSQASMMTSTMSSTSSLSGTSSVIAGSFVFQKSSEDNFKIYSGSSLSKGKKADPEMNVVFDGNKVDLFNADKKCIATARRSEKSKRVYYSVTLIKRNCPVIVVDRKSSFTLMDGTHCRPQLDDKSYSVVDTRNGLALATFERNTRSFTKFGVLRLFASHLSTDNLTFLFMNVIILIKLQRDRDSYNNLSGII</sequence>
<evidence type="ECO:0008006" key="4">
    <source>
        <dbReference type="Google" id="ProtNLM"/>
    </source>
</evidence>
<reference evidence="2 3" key="1">
    <citation type="submission" date="2019-03" db="EMBL/GenBank/DDBJ databases">
        <title>Sequencing 23 genomes of Wallemia ichthyophaga.</title>
        <authorList>
            <person name="Gostincar C."/>
        </authorList>
    </citation>
    <scope>NUCLEOTIDE SEQUENCE [LARGE SCALE GENOMIC DNA]</scope>
    <source>
        <strain evidence="2 3">EXF-5753</strain>
    </source>
</reference>
<accession>A0A4T0FU94</accession>
<keyword evidence="3" id="KW-1185">Reference proteome</keyword>
<organism evidence="2 3">
    <name type="scientific">Wallemia hederae</name>
    <dbReference type="NCBI Taxonomy" id="1540922"/>
    <lineage>
        <taxon>Eukaryota</taxon>
        <taxon>Fungi</taxon>
        <taxon>Dikarya</taxon>
        <taxon>Basidiomycota</taxon>
        <taxon>Wallemiomycotina</taxon>
        <taxon>Wallemiomycetes</taxon>
        <taxon>Wallemiales</taxon>
        <taxon>Wallemiaceae</taxon>
        <taxon>Wallemia</taxon>
    </lineage>
</organism>
<protein>
    <recommendedName>
        <fullName evidence="4">Tubby C-terminal domain-containing protein</fullName>
    </recommendedName>
</protein>
<name>A0A4T0FU94_9BASI</name>